<accession>E4PQM1</accession>
<proteinExistence type="predicted"/>
<name>E4PQM1_MARAH</name>
<dbReference type="PATRIC" id="fig|225937.3.peg.1989"/>
<dbReference type="Proteomes" id="UP000007077">
    <property type="component" value="Chromosome"/>
</dbReference>
<evidence type="ECO:0000313" key="2">
    <source>
        <dbReference type="Proteomes" id="UP000007077"/>
    </source>
</evidence>
<dbReference type="KEGG" id="mad:HP15_1977"/>
<reference evidence="1 2" key="1">
    <citation type="journal article" date="2010" name="Stand. Genomic Sci.">
        <title>Complete genome sequence of Marinobacter adhaerens type strain (HP15), a diatom-interacting marine microorganism.</title>
        <authorList>
            <person name="Gardes A."/>
            <person name="Kaeppel E."/>
            <person name="Shehzad A."/>
            <person name="Seebah S."/>
            <person name="Teeling H."/>
            <person name="Yarza P."/>
            <person name="Glockner F.O."/>
            <person name="Grossart H.P."/>
            <person name="Ullrich M.S."/>
        </authorList>
    </citation>
    <scope>NUCLEOTIDE SEQUENCE [LARGE SCALE GENOMIC DNA]</scope>
    <source>
        <strain evidence="2">DSM 23420 / HP15</strain>
    </source>
</reference>
<dbReference type="AlphaFoldDB" id="E4PQM1"/>
<sequence length="51" mass="5805">MLLSENDWSRVYEIIPGIHHFKMHMFSDAGITATKGLSLADHGVPRYFVTN</sequence>
<dbReference type="EMBL" id="CP001978">
    <property type="protein sequence ID" value="ADP97741.1"/>
    <property type="molecule type" value="Genomic_DNA"/>
</dbReference>
<reference evidence="2" key="2">
    <citation type="submission" date="2010-02" db="EMBL/GenBank/DDBJ databases">
        <title>Complete genome sequence of Marinobacter adhaerens type strain (HP15).</title>
        <authorList>
            <person name="Gaerdes A.A.M."/>
            <person name="Kaeppel E."/>
            <person name="Shezad A."/>
            <person name="Seebah S."/>
            <person name="Teeling H."/>
            <person name="Yarza P."/>
            <person name="Gloeckner F.O."/>
            <person name="Ullrich M.S."/>
        </authorList>
    </citation>
    <scope>NUCLEOTIDE SEQUENCE [LARGE SCALE GENOMIC DNA]</scope>
    <source>
        <strain evidence="2">DSM 23420 / HP15</strain>
    </source>
</reference>
<gene>
    <name evidence="1" type="ordered locus">HP15_1977</name>
</gene>
<protein>
    <submittedName>
        <fullName evidence="1">Uncharacterized protein</fullName>
    </submittedName>
</protein>
<organism evidence="1 2">
    <name type="scientific">Marinobacter adhaerens (strain DSM 23420 / HP15)</name>
    <dbReference type="NCBI Taxonomy" id="225937"/>
    <lineage>
        <taxon>Bacteria</taxon>
        <taxon>Pseudomonadati</taxon>
        <taxon>Pseudomonadota</taxon>
        <taxon>Gammaproteobacteria</taxon>
        <taxon>Pseudomonadales</taxon>
        <taxon>Marinobacteraceae</taxon>
        <taxon>Marinobacter</taxon>
    </lineage>
</organism>
<evidence type="ECO:0000313" key="1">
    <source>
        <dbReference type="EMBL" id="ADP97741.1"/>
    </source>
</evidence>
<dbReference type="HOGENOM" id="CLU_3100547_0_0_6"/>